<dbReference type="PANTHER" id="PTHR41317">
    <property type="entry name" value="PD-(D_E)XK NUCLEASE FAMILY TRANSPOSASE"/>
    <property type="match status" value="1"/>
</dbReference>
<dbReference type="Pfam" id="PF12784">
    <property type="entry name" value="PDDEXK_2"/>
    <property type="match status" value="1"/>
</dbReference>
<dbReference type="PANTHER" id="PTHR41317:SF1">
    <property type="entry name" value="PD-(D_E)XK NUCLEASE FAMILY TRANSPOSASE"/>
    <property type="match status" value="1"/>
</dbReference>
<sequence>MEKFINPFTDFGFKKLFGEERNKDLLIDFINELLHESIHVLTYLTNERLAQDSVAAANTLVVYCENKQDEKFIVQLQKVQQGSRIDRSIYYTTFPVQEQAEPGKKWNFELKGVYTIAFLDFVFAKNVSTFHHKVQLVDLETNEVFNDKLQLTYLEIPKFSKEKHELETHYDKWMYIFQNLGKLQERPAALQEKVFQKLLDAAEIAHFDKKQQIAYQDSLKNYRDWDNVIQTSLKKGLEQGREEGIEQGLHQTVLRMKEKGFSLKDISDATGLTLDQVEHI</sequence>
<dbReference type="NCBIfam" id="TIGR01784">
    <property type="entry name" value="T_den_put_tspse"/>
    <property type="match status" value="1"/>
</dbReference>
<dbReference type="OrthoDB" id="9803508at2"/>
<evidence type="ECO:0000313" key="1">
    <source>
        <dbReference type="EMBL" id="EAY29362.1"/>
    </source>
</evidence>
<dbReference type="EMBL" id="AAWS01000011">
    <property type="protein sequence ID" value="EAY29362.1"/>
    <property type="molecule type" value="Genomic_DNA"/>
</dbReference>
<evidence type="ECO:0000313" key="2">
    <source>
        <dbReference type="Proteomes" id="UP000004095"/>
    </source>
</evidence>
<accession>A1ZJQ9</accession>
<protein>
    <recommendedName>
        <fullName evidence="3">Rpn family recombination-promoting nuclease/putative transposase</fullName>
    </recommendedName>
</protein>
<comment type="caution">
    <text evidence="1">The sequence shown here is derived from an EMBL/GenBank/DDBJ whole genome shotgun (WGS) entry which is preliminary data.</text>
</comment>
<keyword evidence="2" id="KW-1185">Reference proteome</keyword>
<gene>
    <name evidence="1" type="ORF">M23134_01418</name>
</gene>
<dbReference type="eggNOG" id="COG5464">
    <property type="taxonomic scope" value="Bacteria"/>
</dbReference>
<dbReference type="AlphaFoldDB" id="A1ZJQ9"/>
<name>A1ZJQ9_MICM2</name>
<proteinExistence type="predicted"/>
<dbReference type="Proteomes" id="UP000004095">
    <property type="component" value="Unassembled WGS sequence"/>
</dbReference>
<dbReference type="RefSeq" id="WP_002696366.1">
    <property type="nucleotide sequence ID" value="NZ_AAWS01000011.1"/>
</dbReference>
<evidence type="ECO:0008006" key="3">
    <source>
        <dbReference type="Google" id="ProtNLM"/>
    </source>
</evidence>
<organism evidence="1 2">
    <name type="scientific">Microscilla marina ATCC 23134</name>
    <dbReference type="NCBI Taxonomy" id="313606"/>
    <lineage>
        <taxon>Bacteria</taxon>
        <taxon>Pseudomonadati</taxon>
        <taxon>Bacteroidota</taxon>
        <taxon>Cytophagia</taxon>
        <taxon>Cytophagales</taxon>
        <taxon>Microscillaceae</taxon>
        <taxon>Microscilla</taxon>
    </lineage>
</organism>
<reference evidence="1 2" key="1">
    <citation type="submission" date="2007-01" db="EMBL/GenBank/DDBJ databases">
        <authorList>
            <person name="Haygood M."/>
            <person name="Podell S."/>
            <person name="Anderson C."/>
            <person name="Hopkinson B."/>
            <person name="Roe K."/>
            <person name="Barbeau K."/>
            <person name="Gaasterland T."/>
            <person name="Ferriera S."/>
            <person name="Johnson J."/>
            <person name="Kravitz S."/>
            <person name="Beeson K."/>
            <person name="Sutton G."/>
            <person name="Rogers Y.-H."/>
            <person name="Friedman R."/>
            <person name="Frazier M."/>
            <person name="Venter J.C."/>
        </authorList>
    </citation>
    <scope>NUCLEOTIDE SEQUENCE [LARGE SCALE GENOMIC DNA]</scope>
    <source>
        <strain evidence="1 2">ATCC 23134</strain>
    </source>
</reference>
<dbReference type="InterPro" id="IPR010106">
    <property type="entry name" value="RpnA"/>
</dbReference>